<dbReference type="Ensembl" id="ENSGWIT00000025002.1">
    <property type="protein sequence ID" value="ENSGWIP00000022820.1"/>
    <property type="gene ID" value="ENSGWIG00000012210.1"/>
</dbReference>
<reference evidence="4" key="3">
    <citation type="submission" date="2025-09" db="UniProtKB">
        <authorList>
            <consortium name="Ensembl"/>
        </authorList>
    </citation>
    <scope>IDENTIFICATION</scope>
</reference>
<reference evidence="4" key="1">
    <citation type="submission" date="2020-06" db="EMBL/GenBank/DDBJ databases">
        <authorList>
            <consortium name="Wellcome Sanger Institute Data Sharing"/>
        </authorList>
    </citation>
    <scope>NUCLEOTIDE SEQUENCE [LARGE SCALE GENOMIC DNA]</scope>
</reference>
<sequence length="436" mass="48580">MSSVSVVKPDLDCLLWRTEMINPSDMEVEVDHSFFDSDCGSGSEPEEKKVEQVLKVEEESQAPSEGFPAKTPESRHGDRPLRTDETSDDMREVKSRTKSTRNRRHRVSSASRALSEIVQYSGSRSSSSDCDGDTNLNYERPKDVIQNLSTSSSKADADLESCSSQRSRLESPTLPKTSEASSYPDLNSTEEGCLGPERLQTASTEESDYTVTDVSPLSSPDSSRSLCLDHTTTDSVDHDEYQEESLPSSGLGNRRQDSDVDECSCLCLESEFQNKVVIHYPGKKSRQNYSFTDDEVRRIDQENHRLLLKLSRLSPGLRPESAPRRKTHVASASPLVHLSHSAMNRKREQQRIQRENLAFIKKLESAKPTPSLKRSQQLADYQRNVGSLGLPSYSINTSGVDTGPASRMKSTGSRSVSHSSHTLLPQTRKTRADWCS</sequence>
<evidence type="ECO:0000256" key="3">
    <source>
        <dbReference type="SAM" id="MobiDB-lite"/>
    </source>
</evidence>
<gene>
    <name evidence="4" type="primary">cfap97</name>
</gene>
<dbReference type="AlphaFoldDB" id="A0A8C5G8W3"/>
<dbReference type="Pfam" id="PF13879">
    <property type="entry name" value="Hmw_CFAP97"/>
    <property type="match status" value="1"/>
</dbReference>
<accession>A0A8C5G8W3</accession>
<evidence type="ECO:0000313" key="5">
    <source>
        <dbReference type="Proteomes" id="UP000694680"/>
    </source>
</evidence>
<feature type="region of interest" description="Disordered" evidence="3">
    <location>
        <begin position="315"/>
        <end position="350"/>
    </location>
</feature>
<feature type="region of interest" description="Disordered" evidence="3">
    <location>
        <begin position="32"/>
        <end position="256"/>
    </location>
</feature>
<dbReference type="OrthoDB" id="515313at2759"/>
<comment type="similarity">
    <text evidence="1">Belongs to the CFAP97 family.</text>
</comment>
<feature type="compositionally biased region" description="Basic and acidic residues" evidence="3">
    <location>
        <begin position="45"/>
        <end position="58"/>
    </location>
</feature>
<protein>
    <recommendedName>
        <fullName evidence="2">Cilia- and flagella-associated protein 97</fullName>
    </recommendedName>
</protein>
<feature type="compositionally biased region" description="Basic residues" evidence="3">
    <location>
        <begin position="96"/>
        <end position="107"/>
    </location>
</feature>
<reference evidence="4" key="2">
    <citation type="submission" date="2025-08" db="UniProtKB">
        <authorList>
            <consortium name="Ensembl"/>
        </authorList>
    </citation>
    <scope>IDENTIFICATION</scope>
</reference>
<feature type="compositionally biased region" description="Basic and acidic residues" evidence="3">
    <location>
        <begin position="72"/>
        <end position="95"/>
    </location>
</feature>
<dbReference type="PANTHER" id="PTHR23035">
    <property type="entry name" value="CILIA- AND FLAGELLA-ASSOCIATED PROTEIN 97-RELATED"/>
    <property type="match status" value="1"/>
</dbReference>
<feature type="region of interest" description="Disordered" evidence="3">
    <location>
        <begin position="392"/>
        <end position="436"/>
    </location>
</feature>
<feature type="compositionally biased region" description="Polar residues" evidence="3">
    <location>
        <begin position="174"/>
        <end position="190"/>
    </location>
</feature>
<dbReference type="InterPro" id="IPR029488">
    <property type="entry name" value="Hmw/CFAP97"/>
</dbReference>
<dbReference type="GO" id="GO:0007283">
    <property type="term" value="P:spermatogenesis"/>
    <property type="evidence" value="ECO:0007669"/>
    <property type="project" value="TreeGrafter"/>
</dbReference>
<feature type="compositionally biased region" description="Low complexity" evidence="3">
    <location>
        <begin position="215"/>
        <end position="229"/>
    </location>
</feature>
<dbReference type="RefSeq" id="XP_028301473.1">
    <property type="nucleotide sequence ID" value="XM_028445672.1"/>
</dbReference>
<evidence type="ECO:0000256" key="1">
    <source>
        <dbReference type="ARBA" id="ARBA00008315"/>
    </source>
</evidence>
<feature type="compositionally biased region" description="Low complexity" evidence="3">
    <location>
        <begin position="410"/>
        <end position="422"/>
    </location>
</feature>
<dbReference type="GeneID" id="114462648"/>
<proteinExistence type="inferred from homology"/>
<evidence type="ECO:0000313" key="4">
    <source>
        <dbReference type="Ensembl" id="ENSGWIP00000022820.1"/>
    </source>
</evidence>
<dbReference type="PANTHER" id="PTHR23035:SF1">
    <property type="entry name" value="CILIA- AND FLAGELLA-ASSOCIATED PROTEIN 97"/>
    <property type="match status" value="1"/>
</dbReference>
<feature type="compositionally biased region" description="Polar residues" evidence="3">
    <location>
        <begin position="200"/>
        <end position="213"/>
    </location>
</feature>
<dbReference type="InterPro" id="IPR038791">
    <property type="entry name" value="Cfap97/Hemingway"/>
</dbReference>
<dbReference type="Proteomes" id="UP000694680">
    <property type="component" value="Chromosome 1"/>
</dbReference>
<evidence type="ECO:0000256" key="2">
    <source>
        <dbReference type="ARBA" id="ARBA00021424"/>
    </source>
</evidence>
<keyword evidence="5" id="KW-1185">Reference proteome</keyword>
<dbReference type="CTD" id="57587"/>
<name>A0A8C5G8W3_GOUWI</name>
<organism evidence="4 5">
    <name type="scientific">Gouania willdenowi</name>
    <name type="common">Blunt-snouted clingfish</name>
    <name type="synonym">Lepadogaster willdenowi</name>
    <dbReference type="NCBI Taxonomy" id="441366"/>
    <lineage>
        <taxon>Eukaryota</taxon>
        <taxon>Metazoa</taxon>
        <taxon>Chordata</taxon>
        <taxon>Craniata</taxon>
        <taxon>Vertebrata</taxon>
        <taxon>Euteleostomi</taxon>
        <taxon>Actinopterygii</taxon>
        <taxon>Neopterygii</taxon>
        <taxon>Teleostei</taxon>
        <taxon>Neoteleostei</taxon>
        <taxon>Acanthomorphata</taxon>
        <taxon>Ovalentaria</taxon>
        <taxon>Blenniimorphae</taxon>
        <taxon>Blenniiformes</taxon>
        <taxon>Gobiesocoidei</taxon>
        <taxon>Gobiesocidae</taxon>
        <taxon>Gobiesocinae</taxon>
        <taxon>Gouania</taxon>
    </lineage>
</organism>
<dbReference type="RefSeq" id="XP_028301481.1">
    <property type="nucleotide sequence ID" value="XM_028445680.1"/>
</dbReference>